<evidence type="ECO:0000256" key="6">
    <source>
        <dbReference type="SAM" id="SignalP"/>
    </source>
</evidence>
<evidence type="ECO:0000256" key="4">
    <source>
        <dbReference type="SAM" id="Coils"/>
    </source>
</evidence>
<name>A0ABD1CXV5_CULPP</name>
<dbReference type="EMBL" id="JBEHCU010008757">
    <property type="protein sequence ID" value="KAL1381194.1"/>
    <property type="molecule type" value="Genomic_DNA"/>
</dbReference>
<comment type="caution">
    <text evidence="8">The sequence shown here is derived from an EMBL/GenBank/DDBJ whole genome shotgun (WGS) entry which is preliminary data.</text>
</comment>
<dbReference type="Proteomes" id="UP001562425">
    <property type="component" value="Unassembled WGS sequence"/>
</dbReference>
<evidence type="ECO:0000259" key="7">
    <source>
        <dbReference type="PROSITE" id="PS51800"/>
    </source>
</evidence>
<dbReference type="InterPro" id="IPR036236">
    <property type="entry name" value="Znf_C2H2_sf"/>
</dbReference>
<keyword evidence="1" id="KW-0479">Metal-binding</keyword>
<protein>
    <recommendedName>
        <fullName evidence="7">CHHC U11-48K-type domain-containing protein</fullName>
    </recommendedName>
</protein>
<proteinExistence type="predicted"/>
<dbReference type="AlphaFoldDB" id="A0ABD1CXV5"/>
<keyword evidence="2" id="KW-0863">Zinc-finger</keyword>
<keyword evidence="3" id="KW-0862">Zinc</keyword>
<evidence type="ECO:0000256" key="1">
    <source>
        <dbReference type="ARBA" id="ARBA00022723"/>
    </source>
</evidence>
<gene>
    <name evidence="8" type="ORF">pipiens_013642</name>
</gene>
<feature type="signal peptide" evidence="6">
    <location>
        <begin position="1"/>
        <end position="20"/>
    </location>
</feature>
<organism evidence="8 9">
    <name type="scientific">Culex pipiens pipiens</name>
    <name type="common">Northern house mosquito</name>
    <dbReference type="NCBI Taxonomy" id="38569"/>
    <lineage>
        <taxon>Eukaryota</taxon>
        <taxon>Metazoa</taxon>
        <taxon>Ecdysozoa</taxon>
        <taxon>Arthropoda</taxon>
        <taxon>Hexapoda</taxon>
        <taxon>Insecta</taxon>
        <taxon>Pterygota</taxon>
        <taxon>Neoptera</taxon>
        <taxon>Endopterygota</taxon>
        <taxon>Diptera</taxon>
        <taxon>Nematocera</taxon>
        <taxon>Culicoidea</taxon>
        <taxon>Culicidae</taxon>
        <taxon>Culicinae</taxon>
        <taxon>Culicini</taxon>
        <taxon>Culex</taxon>
        <taxon>Culex</taxon>
    </lineage>
</organism>
<reference evidence="8 9" key="1">
    <citation type="submission" date="2024-05" db="EMBL/GenBank/DDBJ databases">
        <title>Culex pipiens pipiens assembly and annotation.</title>
        <authorList>
            <person name="Alout H."/>
            <person name="Durand T."/>
        </authorList>
    </citation>
    <scope>NUCLEOTIDE SEQUENCE [LARGE SCALE GENOMIC DNA]</scope>
    <source>
        <strain evidence="8">HA-2024</strain>
        <tissue evidence="8">Whole body</tissue>
    </source>
</reference>
<dbReference type="PROSITE" id="PS51800">
    <property type="entry name" value="ZF_CHHC_U11_48K"/>
    <property type="match status" value="2"/>
</dbReference>
<feature type="domain" description="CHHC U11-48K-type" evidence="7">
    <location>
        <begin position="309"/>
        <end position="336"/>
    </location>
</feature>
<feature type="chain" id="PRO_5044741669" description="CHHC U11-48K-type domain-containing protein" evidence="6">
    <location>
        <begin position="21"/>
        <end position="394"/>
    </location>
</feature>
<dbReference type="InterPro" id="IPR022776">
    <property type="entry name" value="TRM13/UPF0224_CHHC_Znf_dom"/>
</dbReference>
<dbReference type="PANTHER" id="PTHR21402">
    <property type="entry name" value="GAMETOCYTE SPECIFIC FACTOR 1-RELATED"/>
    <property type="match status" value="1"/>
</dbReference>
<evidence type="ECO:0000256" key="2">
    <source>
        <dbReference type="ARBA" id="ARBA00022771"/>
    </source>
</evidence>
<feature type="coiled-coil region" evidence="4">
    <location>
        <begin position="179"/>
        <end position="215"/>
    </location>
</feature>
<keyword evidence="6" id="KW-0732">Signal</keyword>
<sequence length="394" mass="41922">MSKLAISALVIVTAAVAVQGSLFGPFGPFGQPAAPPAFGPPGFVQPGFFPGFPGYQPAVPAYQPSFGPPGYPAGFASVLSPLAARAFFPAAAVAPVAAPAPFRPKPSPVLERLLLRVLPEDLQEQLAQLLAAYDQGNAECDKKNTGFGPSVGEYRRCVVFNKIAAEQGATVLETEANARDAAEAQAAADQANAEKAAAEQVAAEEAEQAAAVEEAVAEEAAVVQEAEVVAEEAESTDDAEEQTVEVEETAEVVVEDVAVEEDSTLIQATTMSLVEDLLFCPYNRAHRIRPDAMPKHLYKCRRNHPKTKLVICPFNTIHHVPGPELTAHIAECPDRAAFELYKYCITDGSRQSHTPTAQEPELIYNNEPPRRSLTPESGFGDSEEATGCRTESPG</sequence>
<keyword evidence="9" id="KW-1185">Reference proteome</keyword>
<feature type="domain" description="CHHC U11-48K-type" evidence="7">
    <location>
        <begin position="277"/>
        <end position="304"/>
    </location>
</feature>
<keyword evidence="4" id="KW-0175">Coiled coil</keyword>
<dbReference type="SUPFAM" id="SSF57667">
    <property type="entry name" value="beta-beta-alpha zinc fingers"/>
    <property type="match status" value="1"/>
</dbReference>
<feature type="region of interest" description="Disordered" evidence="5">
    <location>
        <begin position="349"/>
        <end position="394"/>
    </location>
</feature>
<accession>A0ABD1CXV5</accession>
<evidence type="ECO:0000256" key="5">
    <source>
        <dbReference type="SAM" id="MobiDB-lite"/>
    </source>
</evidence>
<evidence type="ECO:0000313" key="8">
    <source>
        <dbReference type="EMBL" id="KAL1381194.1"/>
    </source>
</evidence>
<evidence type="ECO:0000256" key="3">
    <source>
        <dbReference type="ARBA" id="ARBA00022833"/>
    </source>
</evidence>
<dbReference type="Pfam" id="PF05253">
    <property type="entry name" value="zf-U11-48K"/>
    <property type="match status" value="2"/>
</dbReference>
<dbReference type="InterPro" id="IPR051591">
    <property type="entry name" value="UPF0224_FAM112_RNA_Proc"/>
</dbReference>
<dbReference type="PANTHER" id="PTHR21402:SF5">
    <property type="entry name" value="GAMETOCYTE SPECIFIC FACTOR 1"/>
    <property type="match status" value="1"/>
</dbReference>
<dbReference type="GO" id="GO:0008270">
    <property type="term" value="F:zinc ion binding"/>
    <property type="evidence" value="ECO:0007669"/>
    <property type="project" value="UniProtKB-KW"/>
</dbReference>
<evidence type="ECO:0000313" key="9">
    <source>
        <dbReference type="Proteomes" id="UP001562425"/>
    </source>
</evidence>